<proteinExistence type="predicted"/>
<evidence type="ECO:0000259" key="6">
    <source>
        <dbReference type="Pfam" id="PF01048"/>
    </source>
</evidence>
<dbReference type="GO" id="GO:0019509">
    <property type="term" value="P:L-methionine salvage from methylthioadenosine"/>
    <property type="evidence" value="ECO:0007669"/>
    <property type="project" value="InterPro"/>
</dbReference>
<dbReference type="InterPro" id="IPR010049">
    <property type="entry name" value="MTA_SAH_Nsdase"/>
</dbReference>
<feature type="domain" description="Nucleoside phosphorylase" evidence="6">
    <location>
        <begin position="2"/>
        <end position="245"/>
    </location>
</feature>
<evidence type="ECO:0000313" key="7">
    <source>
        <dbReference type="EMBL" id="MBO8460843.1"/>
    </source>
</evidence>
<comment type="caution">
    <text evidence="7">The sequence shown here is derived from an EMBL/GenBank/DDBJ whole genome shotgun (WGS) entry which is preliminary data.</text>
</comment>
<dbReference type="GO" id="GO:0008930">
    <property type="term" value="F:methylthioadenosine nucleosidase activity"/>
    <property type="evidence" value="ECO:0007669"/>
    <property type="project" value="InterPro"/>
</dbReference>
<protein>
    <recommendedName>
        <fullName evidence="2">adenosylhomocysteine nucleosidase</fullName>
        <ecNumber evidence="2">3.2.2.9</ecNumber>
    </recommendedName>
</protein>
<dbReference type="InterPro" id="IPR000845">
    <property type="entry name" value="Nucleoside_phosphorylase_d"/>
</dbReference>
<dbReference type="NCBIfam" id="NF004079">
    <property type="entry name" value="PRK05584.1"/>
    <property type="match status" value="1"/>
</dbReference>
<dbReference type="GO" id="GO:0019284">
    <property type="term" value="P:L-methionine salvage from S-adenosylmethionine"/>
    <property type="evidence" value="ECO:0007669"/>
    <property type="project" value="TreeGrafter"/>
</dbReference>
<dbReference type="CDD" id="cd09008">
    <property type="entry name" value="MTAN"/>
    <property type="match status" value="1"/>
</dbReference>
<dbReference type="PANTHER" id="PTHR46832">
    <property type="entry name" value="5'-METHYLTHIOADENOSINE/S-ADENOSYLHOMOCYSTEINE NUCLEOSIDASE"/>
    <property type="match status" value="1"/>
</dbReference>
<evidence type="ECO:0000313" key="8">
    <source>
        <dbReference type="Proteomes" id="UP000823641"/>
    </source>
</evidence>
<keyword evidence="3" id="KW-0028">Amino-acid biosynthesis</keyword>
<sequence>MKMGIIGAMPEEMEKILSAIPQPVIEEYGKRKYYSGKWGNLDVVGVFSRWGKVASAATVTELIVRYKVDKVVFVGIAGAVSPDLNVGDVVVASGFYQHDMDARPLMPRFELPLTGKSYLPQGIYETQKGLQAVSAFLENTPSFRQQLEEQGMTCPKVVAGDMASGDLFISSASMRETIRRHFPSVACVDMESAAVAQVCDDYDVPLLVIRVISDTADEHASVSASNFVLQHGGDYLAGIVKQYVEGC</sequence>
<organism evidence="7 8">
    <name type="scientific">Candidatus Gallipaludibacter merdavium</name>
    <dbReference type="NCBI Taxonomy" id="2840839"/>
    <lineage>
        <taxon>Bacteria</taxon>
        <taxon>Pseudomonadati</taxon>
        <taxon>Bacteroidota</taxon>
        <taxon>Bacteroidia</taxon>
        <taxon>Bacteroidales</taxon>
        <taxon>Candidatus Gallipaludibacter</taxon>
    </lineage>
</organism>
<dbReference type="InterPro" id="IPR035994">
    <property type="entry name" value="Nucleoside_phosphorylase_sf"/>
</dbReference>
<evidence type="ECO:0000256" key="2">
    <source>
        <dbReference type="ARBA" id="ARBA00011974"/>
    </source>
</evidence>
<dbReference type="EMBL" id="JADIMG010000101">
    <property type="protein sequence ID" value="MBO8460843.1"/>
    <property type="molecule type" value="Genomic_DNA"/>
</dbReference>
<evidence type="ECO:0000256" key="4">
    <source>
        <dbReference type="ARBA" id="ARBA00022801"/>
    </source>
</evidence>
<evidence type="ECO:0000256" key="5">
    <source>
        <dbReference type="ARBA" id="ARBA00023167"/>
    </source>
</evidence>
<evidence type="ECO:0000256" key="1">
    <source>
        <dbReference type="ARBA" id="ARBA00004945"/>
    </source>
</evidence>
<dbReference type="EC" id="3.2.2.9" evidence="2"/>
<dbReference type="Pfam" id="PF01048">
    <property type="entry name" value="PNP_UDP_1"/>
    <property type="match status" value="1"/>
</dbReference>
<dbReference type="SUPFAM" id="SSF53167">
    <property type="entry name" value="Purine and uridine phosphorylases"/>
    <property type="match status" value="1"/>
</dbReference>
<name>A0A9D9HW13_9BACT</name>
<dbReference type="AlphaFoldDB" id="A0A9D9HW13"/>
<dbReference type="Gene3D" id="3.40.50.1580">
    <property type="entry name" value="Nucleoside phosphorylase domain"/>
    <property type="match status" value="1"/>
</dbReference>
<reference evidence="7" key="1">
    <citation type="submission" date="2020-10" db="EMBL/GenBank/DDBJ databases">
        <authorList>
            <person name="Gilroy R."/>
        </authorList>
    </citation>
    <scope>NUCLEOTIDE SEQUENCE</scope>
    <source>
        <strain evidence="7">G3-3990</strain>
    </source>
</reference>
<dbReference type="Proteomes" id="UP000823641">
    <property type="component" value="Unassembled WGS sequence"/>
</dbReference>
<keyword evidence="7" id="KW-0326">Glycosidase</keyword>
<dbReference type="GO" id="GO:0008782">
    <property type="term" value="F:adenosylhomocysteine nucleosidase activity"/>
    <property type="evidence" value="ECO:0007669"/>
    <property type="project" value="UniProtKB-EC"/>
</dbReference>
<evidence type="ECO:0000256" key="3">
    <source>
        <dbReference type="ARBA" id="ARBA00022605"/>
    </source>
</evidence>
<dbReference type="GO" id="GO:0005829">
    <property type="term" value="C:cytosol"/>
    <property type="evidence" value="ECO:0007669"/>
    <property type="project" value="TreeGrafter"/>
</dbReference>
<accession>A0A9D9HW13</accession>
<dbReference type="NCBIfam" id="TIGR01704">
    <property type="entry name" value="MTA_SAH-Nsdase"/>
    <property type="match status" value="1"/>
</dbReference>
<gene>
    <name evidence="7" type="ORF">IAA73_11025</name>
</gene>
<dbReference type="PANTHER" id="PTHR46832:SF1">
    <property type="entry name" value="5'-METHYLTHIOADENOSINE_S-ADENOSYLHOMOCYSTEINE NUCLEOSIDASE"/>
    <property type="match status" value="1"/>
</dbReference>
<reference evidence="7" key="2">
    <citation type="journal article" date="2021" name="PeerJ">
        <title>Extensive microbial diversity within the chicken gut microbiome revealed by metagenomics and culture.</title>
        <authorList>
            <person name="Gilroy R."/>
            <person name="Ravi A."/>
            <person name="Getino M."/>
            <person name="Pursley I."/>
            <person name="Horton D.L."/>
            <person name="Alikhan N.F."/>
            <person name="Baker D."/>
            <person name="Gharbi K."/>
            <person name="Hall N."/>
            <person name="Watson M."/>
            <person name="Adriaenssens E.M."/>
            <person name="Foster-Nyarko E."/>
            <person name="Jarju S."/>
            <person name="Secka A."/>
            <person name="Antonio M."/>
            <person name="Oren A."/>
            <person name="Chaudhuri R.R."/>
            <person name="La Ragione R."/>
            <person name="Hildebrand F."/>
            <person name="Pallen M.J."/>
        </authorList>
    </citation>
    <scope>NUCLEOTIDE SEQUENCE</scope>
    <source>
        <strain evidence="7">G3-3990</strain>
    </source>
</reference>
<dbReference type="GO" id="GO:0009164">
    <property type="term" value="P:nucleoside catabolic process"/>
    <property type="evidence" value="ECO:0007669"/>
    <property type="project" value="InterPro"/>
</dbReference>
<keyword evidence="4 7" id="KW-0378">Hydrolase</keyword>
<comment type="pathway">
    <text evidence="1">Amino-acid biosynthesis; L-methionine biosynthesis via salvage pathway; S-methyl-5-thio-alpha-D-ribose 1-phosphate from S-methyl-5'-thioadenosine (hydrolase route): step 1/2.</text>
</comment>
<keyword evidence="5" id="KW-0486">Methionine biosynthesis</keyword>